<evidence type="ECO:0000313" key="4">
    <source>
        <dbReference type="Proteomes" id="UP000509579"/>
    </source>
</evidence>
<evidence type="ECO:0000259" key="2">
    <source>
        <dbReference type="Pfam" id="PF01557"/>
    </source>
</evidence>
<dbReference type="GO" id="GO:0016787">
    <property type="term" value="F:hydrolase activity"/>
    <property type="evidence" value="ECO:0007669"/>
    <property type="project" value="UniProtKB-KW"/>
</dbReference>
<dbReference type="KEGG" id="aant:HUK68_02960"/>
<dbReference type="InterPro" id="IPR036663">
    <property type="entry name" value="Fumarylacetoacetase_C_sf"/>
</dbReference>
<dbReference type="Proteomes" id="UP000509579">
    <property type="component" value="Chromosome"/>
</dbReference>
<organism evidence="3 4">
    <name type="scientific">Comamonas antarctica</name>
    <dbReference type="NCBI Taxonomy" id="2743470"/>
    <lineage>
        <taxon>Bacteria</taxon>
        <taxon>Pseudomonadati</taxon>
        <taxon>Pseudomonadota</taxon>
        <taxon>Betaproteobacteria</taxon>
        <taxon>Burkholderiales</taxon>
        <taxon>Comamonadaceae</taxon>
        <taxon>Comamonas</taxon>
    </lineage>
</organism>
<keyword evidence="4" id="KW-1185">Reference proteome</keyword>
<dbReference type="InterPro" id="IPR050772">
    <property type="entry name" value="Hydratase-Decarb/MhpD_sf"/>
</dbReference>
<dbReference type="PANTHER" id="PTHR30143">
    <property type="entry name" value="ACID HYDRATASE"/>
    <property type="match status" value="1"/>
</dbReference>
<gene>
    <name evidence="3" type="ORF">HUK68_02960</name>
</gene>
<name>A0A6N1WY19_9BURK</name>
<dbReference type="InterPro" id="IPR011234">
    <property type="entry name" value="Fumarylacetoacetase-like_C"/>
</dbReference>
<dbReference type="Gene3D" id="3.90.850.10">
    <property type="entry name" value="Fumarylacetoacetase-like, C-terminal domain"/>
    <property type="match status" value="1"/>
</dbReference>
<proteinExistence type="predicted"/>
<evidence type="ECO:0000313" key="3">
    <source>
        <dbReference type="EMBL" id="QKV51941.1"/>
    </source>
</evidence>
<keyword evidence="1" id="KW-0456">Lyase</keyword>
<dbReference type="EMBL" id="CP054840">
    <property type="protein sequence ID" value="QKV51941.1"/>
    <property type="molecule type" value="Genomic_DNA"/>
</dbReference>
<sequence>MTTWSDEMDEAVNAVAAALQQAHRSGVAADALQPGAAALQTLAQAGAVHWALGRALDWWATPVPLRWKAGAPDAGSPVTCAPLPDRGIWDSPADARAWPMQMRGVEAEIALRLGQPVTAAQVARLTPESVHGLVDAMAVSIELVDSRWQQAMDAPDLLRLADLQSHSALVLGAWQPYRRLDWQAQACTARCGAAPAVQRQGSHSLGDPAAVLLPWLRQATAQVAAIPAGTVVTTGTWVGLLQARPGDLVQVAFAGIGQASVQL</sequence>
<keyword evidence="3" id="KW-0378">Hydrolase</keyword>
<evidence type="ECO:0000256" key="1">
    <source>
        <dbReference type="ARBA" id="ARBA00023239"/>
    </source>
</evidence>
<dbReference type="SUPFAM" id="SSF56529">
    <property type="entry name" value="FAH"/>
    <property type="match status" value="1"/>
</dbReference>
<dbReference type="AlphaFoldDB" id="A0A6N1WY19"/>
<feature type="domain" description="Fumarylacetoacetase-like C-terminal" evidence="2">
    <location>
        <begin position="105"/>
        <end position="260"/>
    </location>
</feature>
<dbReference type="PANTHER" id="PTHR30143:SF0">
    <property type="entry name" value="2-KETO-4-PENTENOATE HYDRATASE"/>
    <property type="match status" value="1"/>
</dbReference>
<dbReference type="GO" id="GO:0005737">
    <property type="term" value="C:cytoplasm"/>
    <property type="evidence" value="ECO:0007669"/>
    <property type="project" value="TreeGrafter"/>
</dbReference>
<dbReference type="GO" id="GO:0008684">
    <property type="term" value="F:2-oxopent-4-enoate hydratase activity"/>
    <property type="evidence" value="ECO:0007669"/>
    <property type="project" value="TreeGrafter"/>
</dbReference>
<dbReference type="Pfam" id="PF01557">
    <property type="entry name" value="FAA_hydrolase"/>
    <property type="match status" value="1"/>
</dbReference>
<protein>
    <submittedName>
        <fullName evidence="3">Fumarylacetoacetate hydrolase family protein</fullName>
    </submittedName>
</protein>
<reference evidence="3 4" key="1">
    <citation type="submission" date="2020-06" db="EMBL/GenBank/DDBJ databases">
        <title>Acidovorax antarctica sp. nov., isolated from Corinth ice sheet soil, Antarctic Fields Peninsula.</title>
        <authorList>
            <person name="Xu Q."/>
            <person name="Peng F."/>
        </authorList>
    </citation>
    <scope>NUCLEOTIDE SEQUENCE [LARGE SCALE GENOMIC DNA]</scope>
    <source>
        <strain evidence="3 4">16-35-5</strain>
    </source>
</reference>
<accession>A0A6N1WY19</accession>